<accession>A0A1H6V2G7</accession>
<dbReference type="RefSeq" id="WP_091312467.1">
    <property type="nucleotide sequence ID" value="NZ_CBCSJU010000004.1"/>
</dbReference>
<feature type="signal peptide" evidence="5">
    <location>
        <begin position="1"/>
        <end position="18"/>
    </location>
</feature>
<organism evidence="8 9">
    <name type="scientific">Flavobacterium terrigena</name>
    <dbReference type="NCBI Taxonomy" id="402734"/>
    <lineage>
        <taxon>Bacteria</taxon>
        <taxon>Pseudomonadati</taxon>
        <taxon>Bacteroidota</taxon>
        <taxon>Flavobacteriia</taxon>
        <taxon>Flavobacteriales</taxon>
        <taxon>Flavobacteriaceae</taxon>
        <taxon>Flavobacterium</taxon>
    </lineage>
</organism>
<dbReference type="InterPro" id="IPR036942">
    <property type="entry name" value="Beta-barrel_TonB_sf"/>
</dbReference>
<dbReference type="InterPro" id="IPR037066">
    <property type="entry name" value="Plug_dom_sf"/>
</dbReference>
<evidence type="ECO:0000256" key="2">
    <source>
        <dbReference type="ARBA" id="ARBA00023136"/>
    </source>
</evidence>
<dbReference type="GO" id="GO:0009279">
    <property type="term" value="C:cell outer membrane"/>
    <property type="evidence" value="ECO:0007669"/>
    <property type="project" value="UniProtKB-SubCell"/>
</dbReference>
<dbReference type="Pfam" id="PF07715">
    <property type="entry name" value="Plug"/>
    <property type="match status" value="1"/>
</dbReference>
<evidence type="ECO:0000259" key="6">
    <source>
        <dbReference type="Pfam" id="PF00593"/>
    </source>
</evidence>
<comment type="similarity">
    <text evidence="4">Belongs to the TonB-dependent receptor family.</text>
</comment>
<dbReference type="SUPFAM" id="SSF56935">
    <property type="entry name" value="Porins"/>
    <property type="match status" value="1"/>
</dbReference>
<dbReference type="AlphaFoldDB" id="A0A1H6V2G7"/>
<protein>
    <submittedName>
        <fullName evidence="8">Outer membrane receptor for ferrienterochelin and colicins</fullName>
    </submittedName>
</protein>
<feature type="domain" description="TonB-dependent receptor-like beta-barrel" evidence="6">
    <location>
        <begin position="319"/>
        <end position="663"/>
    </location>
</feature>
<evidence type="ECO:0000256" key="5">
    <source>
        <dbReference type="SAM" id="SignalP"/>
    </source>
</evidence>
<dbReference type="Pfam" id="PF00593">
    <property type="entry name" value="TonB_dep_Rec_b-barrel"/>
    <property type="match status" value="1"/>
</dbReference>
<sequence>MKNLILILVSLFSFTAFSQTKISGKVVNKKNVAMQGVNVFIDGTYDGALTNEKGEFSFETDAKQNKILKFTLNGFLDVTEDIVIEEYVSRVFTLFQDMNTIETVVISAGTIKAGDNSKVTALKPLDIVTTAGSSGDIVAALETMPGVNAVGESGKLFVRGGEAGETQTYVDGIRVAQPYGASPNNLPTRGRFSPFLFKGITFSTGGYSAEFGDALSSILLLNTVDEPAQNQTDISIMTVGVGLGKSKKWKNSSITFNTSYINLKPYYLIAPQSLDWNKAPESIAGETVFRTKIKDGLLKVYAAFDTSTMNVNQKDINYLDKIKFGLTNNNFYINSVYKGNIATALQLQTGFSFGYGQNQIGINSDKLNNYERALHYKLKLRKTFSNMFKLNIGGEFFHTNFNENYQDFSQYRVDYGYQNNTIALFTEAEVFLSQDLAFNLGLRSSNASIVDEFTVEPRVSVAYKIAKKSQLSLAYGSFYQTANPDYLKFTQNLKYENTNHYILNYLYNNNGKMFRAEAYFKDYSNLVKFDSNTSSYNSNFNNNGLGYAKGIDLFWRDNKSIKHLDYWLTYSYIDSERDYKNYEKQVTPSFIANHNFSIVTKFWVDELKSQIGLTYSFNSGRPYDNPNEVEFMNQKTKSYNNFSLGWSYLLSQQKILYLSVSNLLGANNVFGYQYANSPDVNRTFQRQAITQPASRFFFIGFFWTISDNKKTNQLDQL</sequence>
<gene>
    <name evidence="8" type="ORF">SAMN05660918_2000</name>
</gene>
<dbReference type="SUPFAM" id="SSF49464">
    <property type="entry name" value="Carboxypeptidase regulatory domain-like"/>
    <property type="match status" value="1"/>
</dbReference>
<proteinExistence type="inferred from homology"/>
<evidence type="ECO:0000313" key="9">
    <source>
        <dbReference type="Proteomes" id="UP000199702"/>
    </source>
</evidence>
<dbReference type="Gene3D" id="2.40.170.20">
    <property type="entry name" value="TonB-dependent receptor, beta-barrel domain"/>
    <property type="match status" value="1"/>
</dbReference>
<feature type="chain" id="PRO_5011451303" evidence="5">
    <location>
        <begin position="19"/>
        <end position="717"/>
    </location>
</feature>
<evidence type="ECO:0000256" key="3">
    <source>
        <dbReference type="ARBA" id="ARBA00023237"/>
    </source>
</evidence>
<keyword evidence="4" id="KW-0798">TonB box</keyword>
<evidence type="ECO:0000259" key="7">
    <source>
        <dbReference type="Pfam" id="PF07715"/>
    </source>
</evidence>
<keyword evidence="5" id="KW-0732">Signal</keyword>
<feature type="domain" description="TonB-dependent receptor plug" evidence="7">
    <location>
        <begin position="133"/>
        <end position="213"/>
    </location>
</feature>
<dbReference type="STRING" id="402734.SAMN05660918_2000"/>
<dbReference type="OrthoDB" id="1075473at2"/>
<evidence type="ECO:0000256" key="1">
    <source>
        <dbReference type="ARBA" id="ARBA00004442"/>
    </source>
</evidence>
<dbReference type="Gene3D" id="2.170.130.10">
    <property type="entry name" value="TonB-dependent receptor, plug domain"/>
    <property type="match status" value="1"/>
</dbReference>
<dbReference type="InterPro" id="IPR012910">
    <property type="entry name" value="Plug_dom"/>
</dbReference>
<evidence type="ECO:0000313" key="8">
    <source>
        <dbReference type="EMBL" id="SEI94442.1"/>
    </source>
</evidence>
<keyword evidence="9" id="KW-1185">Reference proteome</keyword>
<reference evidence="9" key="1">
    <citation type="submission" date="2016-10" db="EMBL/GenBank/DDBJ databases">
        <authorList>
            <person name="Varghese N."/>
            <person name="Submissions S."/>
        </authorList>
    </citation>
    <scope>NUCLEOTIDE SEQUENCE [LARGE SCALE GENOMIC DNA]</scope>
    <source>
        <strain evidence="9">DSM 17934</strain>
    </source>
</reference>
<dbReference type="Proteomes" id="UP000199702">
    <property type="component" value="Unassembled WGS sequence"/>
</dbReference>
<dbReference type="InterPro" id="IPR000531">
    <property type="entry name" value="Beta-barrel_TonB"/>
</dbReference>
<evidence type="ECO:0000256" key="4">
    <source>
        <dbReference type="RuleBase" id="RU003357"/>
    </source>
</evidence>
<keyword evidence="2 4" id="KW-0472">Membrane</keyword>
<dbReference type="InterPro" id="IPR008969">
    <property type="entry name" value="CarboxyPept-like_regulatory"/>
</dbReference>
<dbReference type="EMBL" id="FNYA01000004">
    <property type="protein sequence ID" value="SEI94442.1"/>
    <property type="molecule type" value="Genomic_DNA"/>
</dbReference>
<comment type="subcellular location">
    <subcellularLocation>
        <location evidence="1 4">Cell outer membrane</location>
    </subcellularLocation>
</comment>
<name>A0A1H6V2G7_9FLAO</name>
<keyword evidence="3" id="KW-0998">Cell outer membrane</keyword>
<dbReference type="Pfam" id="PF13715">
    <property type="entry name" value="CarbopepD_reg_2"/>
    <property type="match status" value="1"/>
</dbReference>
<keyword evidence="8" id="KW-0675">Receptor</keyword>